<reference evidence="1" key="1">
    <citation type="submission" date="2021-02" db="EMBL/GenBank/DDBJ databases">
        <authorList>
            <person name="Nowell W R."/>
        </authorList>
    </citation>
    <scope>NUCLEOTIDE SEQUENCE</scope>
</reference>
<proteinExistence type="predicted"/>
<name>A0A8S2WT48_9BILA</name>
<evidence type="ECO:0000313" key="1">
    <source>
        <dbReference type="EMBL" id="CAF4458645.1"/>
    </source>
</evidence>
<accession>A0A8S2WT48</accession>
<comment type="caution">
    <text evidence="1">The sequence shown here is derived from an EMBL/GenBank/DDBJ whole genome shotgun (WGS) entry which is preliminary data.</text>
</comment>
<dbReference type="AlphaFoldDB" id="A0A8S2WT48"/>
<feature type="non-terminal residue" evidence="1">
    <location>
        <position position="58"/>
    </location>
</feature>
<dbReference type="Proteomes" id="UP000681967">
    <property type="component" value="Unassembled WGS sequence"/>
</dbReference>
<organism evidence="1 2">
    <name type="scientific">Rotaria magnacalcarata</name>
    <dbReference type="NCBI Taxonomy" id="392030"/>
    <lineage>
        <taxon>Eukaryota</taxon>
        <taxon>Metazoa</taxon>
        <taxon>Spiralia</taxon>
        <taxon>Gnathifera</taxon>
        <taxon>Rotifera</taxon>
        <taxon>Eurotatoria</taxon>
        <taxon>Bdelloidea</taxon>
        <taxon>Philodinida</taxon>
        <taxon>Philodinidae</taxon>
        <taxon>Rotaria</taxon>
    </lineage>
</organism>
<gene>
    <name evidence="1" type="ORF">BYL167_LOCUS34090</name>
</gene>
<dbReference type="EMBL" id="CAJOBH010068163">
    <property type="protein sequence ID" value="CAF4458645.1"/>
    <property type="molecule type" value="Genomic_DNA"/>
</dbReference>
<evidence type="ECO:0000313" key="2">
    <source>
        <dbReference type="Proteomes" id="UP000681967"/>
    </source>
</evidence>
<sequence length="58" mass="6715">MHAEHVNRIHDIVRMFQELLFVYLNTQPITVSDKLESSALSTVVIEYATHVIQCCIKE</sequence>
<protein>
    <submittedName>
        <fullName evidence="1">Uncharacterized protein</fullName>
    </submittedName>
</protein>